<dbReference type="AlphaFoldDB" id="A0A0B2VXJ7"/>
<keyword evidence="2" id="KW-1185">Reference proteome</keyword>
<accession>A0A0B2VXJ7</accession>
<organism evidence="1 2">
    <name type="scientific">Toxocara canis</name>
    <name type="common">Canine roundworm</name>
    <dbReference type="NCBI Taxonomy" id="6265"/>
    <lineage>
        <taxon>Eukaryota</taxon>
        <taxon>Metazoa</taxon>
        <taxon>Ecdysozoa</taxon>
        <taxon>Nematoda</taxon>
        <taxon>Chromadorea</taxon>
        <taxon>Rhabditida</taxon>
        <taxon>Spirurina</taxon>
        <taxon>Ascaridomorpha</taxon>
        <taxon>Ascaridoidea</taxon>
        <taxon>Toxocaridae</taxon>
        <taxon>Toxocara</taxon>
    </lineage>
</organism>
<sequence length="112" mass="12807">RNTTEVHLQVRNPSAAPLTPYSCCCCCSCCTCFTQYWLRIQMPRTLTPTSTNNPKRRRSPQIHLAGQPTYRLTAISCPHLMPPTNSYKRLQNSCNSRCRLTLSTFVLRPFPT</sequence>
<gene>
    <name evidence="1" type="ORF">Tcan_00770</name>
</gene>
<evidence type="ECO:0000313" key="2">
    <source>
        <dbReference type="Proteomes" id="UP000031036"/>
    </source>
</evidence>
<dbReference type="EMBL" id="JPKZ01000628">
    <property type="protein sequence ID" value="KHN86378.1"/>
    <property type="molecule type" value="Genomic_DNA"/>
</dbReference>
<protein>
    <submittedName>
        <fullName evidence="1">Uncharacterized protein</fullName>
    </submittedName>
</protein>
<evidence type="ECO:0000313" key="1">
    <source>
        <dbReference type="EMBL" id="KHN86378.1"/>
    </source>
</evidence>
<comment type="caution">
    <text evidence="1">The sequence shown here is derived from an EMBL/GenBank/DDBJ whole genome shotgun (WGS) entry which is preliminary data.</text>
</comment>
<reference evidence="1 2" key="1">
    <citation type="submission" date="2014-11" db="EMBL/GenBank/DDBJ databases">
        <title>Genetic blueprint of the zoonotic pathogen Toxocara canis.</title>
        <authorList>
            <person name="Zhu X.-Q."/>
            <person name="Korhonen P.K."/>
            <person name="Cai H."/>
            <person name="Young N.D."/>
            <person name="Nejsum P."/>
            <person name="von Samson-Himmelstjerna G."/>
            <person name="Boag P.R."/>
            <person name="Tan P."/>
            <person name="Li Q."/>
            <person name="Min J."/>
            <person name="Yang Y."/>
            <person name="Wang X."/>
            <person name="Fang X."/>
            <person name="Hall R.S."/>
            <person name="Hofmann A."/>
            <person name="Sternberg P.W."/>
            <person name="Jex A.R."/>
            <person name="Gasser R.B."/>
        </authorList>
    </citation>
    <scope>NUCLEOTIDE SEQUENCE [LARGE SCALE GENOMIC DNA]</scope>
    <source>
        <strain evidence="1">PN_DK_2014</strain>
    </source>
</reference>
<dbReference type="Proteomes" id="UP000031036">
    <property type="component" value="Unassembled WGS sequence"/>
</dbReference>
<proteinExistence type="predicted"/>
<name>A0A0B2VXJ7_TOXCA</name>
<feature type="non-terminal residue" evidence="1">
    <location>
        <position position="1"/>
    </location>
</feature>
<feature type="non-terminal residue" evidence="1">
    <location>
        <position position="112"/>
    </location>
</feature>